<dbReference type="SUPFAM" id="SSF53474">
    <property type="entry name" value="alpha/beta-Hydrolases"/>
    <property type="match status" value="1"/>
</dbReference>
<keyword evidence="1 3" id="KW-0378">Hydrolase</keyword>
<dbReference type="InterPro" id="IPR029058">
    <property type="entry name" value="AB_hydrolase_fold"/>
</dbReference>
<dbReference type="PRINTS" id="PR00111">
    <property type="entry name" value="ABHYDROLASE"/>
</dbReference>
<feature type="domain" description="AB hydrolase-1" evidence="2">
    <location>
        <begin position="13"/>
        <end position="240"/>
    </location>
</feature>
<dbReference type="InterPro" id="IPR050266">
    <property type="entry name" value="AB_hydrolase_sf"/>
</dbReference>
<dbReference type="Pfam" id="PF12697">
    <property type="entry name" value="Abhydrolase_6"/>
    <property type="match status" value="1"/>
</dbReference>
<dbReference type="EMBL" id="JALHAT010000002">
    <property type="protein sequence ID" value="MCJ1959327.1"/>
    <property type="molecule type" value="Genomic_DNA"/>
</dbReference>
<dbReference type="InterPro" id="IPR000073">
    <property type="entry name" value="AB_hydrolase_1"/>
</dbReference>
<evidence type="ECO:0000256" key="1">
    <source>
        <dbReference type="ARBA" id="ARBA00022801"/>
    </source>
</evidence>
<organism evidence="3 4">
    <name type="scientific">Novosphingobium mangrovi</name>
    <name type="common">ex Hu et al. 2023</name>
    <dbReference type="NCBI Taxonomy" id="2930094"/>
    <lineage>
        <taxon>Bacteria</taxon>
        <taxon>Pseudomonadati</taxon>
        <taxon>Pseudomonadota</taxon>
        <taxon>Alphaproteobacteria</taxon>
        <taxon>Sphingomonadales</taxon>
        <taxon>Sphingomonadaceae</taxon>
        <taxon>Novosphingobium</taxon>
    </lineage>
</organism>
<evidence type="ECO:0000313" key="3">
    <source>
        <dbReference type="EMBL" id="MCJ1959327.1"/>
    </source>
</evidence>
<dbReference type="RefSeq" id="WP_243796518.1">
    <property type="nucleotide sequence ID" value="NZ_JALHAT010000002.1"/>
</dbReference>
<reference evidence="3" key="1">
    <citation type="submission" date="2022-03" db="EMBL/GenBank/DDBJ databases">
        <title>Identification of a novel bacterium isolated from mangrove sediments.</title>
        <authorList>
            <person name="Pan X."/>
        </authorList>
    </citation>
    <scope>NUCLEOTIDE SEQUENCE</scope>
    <source>
        <strain evidence="3">B2637</strain>
    </source>
</reference>
<name>A0ABT0A812_9SPHN</name>
<dbReference type="Proteomes" id="UP001162802">
    <property type="component" value="Unassembled WGS sequence"/>
</dbReference>
<evidence type="ECO:0000313" key="4">
    <source>
        <dbReference type="Proteomes" id="UP001162802"/>
    </source>
</evidence>
<dbReference type="PANTHER" id="PTHR43798:SF31">
    <property type="entry name" value="AB HYDROLASE SUPERFAMILY PROTEIN YCLE"/>
    <property type="match status" value="1"/>
</dbReference>
<dbReference type="GO" id="GO:0016787">
    <property type="term" value="F:hydrolase activity"/>
    <property type="evidence" value="ECO:0007669"/>
    <property type="project" value="UniProtKB-KW"/>
</dbReference>
<gene>
    <name evidence="3" type="ORF">MTR65_01360</name>
</gene>
<evidence type="ECO:0000259" key="2">
    <source>
        <dbReference type="Pfam" id="PF12697"/>
    </source>
</evidence>
<sequence length="253" mass="27070">MISLRSCSFTSWGGWVADWRGVAPALAKDRMVIAIDLPGHGASTWDGTPPEVQSVHETAMLVRGALAELGREMGFAKVHLAGTSLGGCVAVALAALCPQMVERLALPSCVLGAARTWDEVMEKEAGQAGMFTPEGDPLPSPAALSKAVFHLDDAPRIAAEQNTSRRMAGRWIRPQERGVALTDFPTLMRQVEAPTLLLYGERDTFFLIYREEAETRLRDVRSVILPDASGFPVQDQPAATGAALAAFLAGTAD</sequence>
<dbReference type="Gene3D" id="3.40.50.1820">
    <property type="entry name" value="alpha/beta hydrolase"/>
    <property type="match status" value="1"/>
</dbReference>
<comment type="caution">
    <text evidence="3">The sequence shown here is derived from an EMBL/GenBank/DDBJ whole genome shotgun (WGS) entry which is preliminary data.</text>
</comment>
<protein>
    <submittedName>
        <fullName evidence="3">Alpha/beta hydrolase</fullName>
    </submittedName>
</protein>
<proteinExistence type="predicted"/>
<keyword evidence="4" id="KW-1185">Reference proteome</keyword>
<accession>A0ABT0A812</accession>
<dbReference type="PANTHER" id="PTHR43798">
    <property type="entry name" value="MONOACYLGLYCEROL LIPASE"/>
    <property type="match status" value="1"/>
</dbReference>